<dbReference type="RefSeq" id="XP_013384742.1">
    <property type="nucleotide sequence ID" value="XM_013529288.1"/>
</dbReference>
<evidence type="ECO:0000256" key="6">
    <source>
        <dbReference type="ARBA" id="ARBA00044065"/>
    </source>
</evidence>
<dbReference type="PROSITE" id="PS00061">
    <property type="entry name" value="ADH_SHORT"/>
    <property type="match status" value="2"/>
</dbReference>
<evidence type="ECO:0000256" key="3">
    <source>
        <dbReference type="ARBA" id="ARBA00043812"/>
    </source>
</evidence>
<dbReference type="CDD" id="cd05233">
    <property type="entry name" value="SDR_c"/>
    <property type="match status" value="1"/>
</dbReference>
<comment type="catalytic activity">
    <reaction evidence="10">
        <text>3-hydroxypropanoate + NADP(+) = 3-oxopropanoate + NADPH + H(+)</text>
        <dbReference type="Rhea" id="RHEA:26438"/>
        <dbReference type="ChEBI" id="CHEBI:15378"/>
        <dbReference type="ChEBI" id="CHEBI:16510"/>
        <dbReference type="ChEBI" id="CHEBI:33190"/>
        <dbReference type="ChEBI" id="CHEBI:57783"/>
        <dbReference type="ChEBI" id="CHEBI:58349"/>
        <dbReference type="EC" id="1.1.1.298"/>
    </reaction>
</comment>
<dbReference type="PANTHER" id="PTHR43086:SF3">
    <property type="entry name" value="NADP-DEPENDENT 3-HYDROXY ACID DEHYDROGENASE YDFG"/>
    <property type="match status" value="1"/>
</dbReference>
<organism evidence="11 12">
    <name type="scientific">Lingula anatina</name>
    <name type="common">Brachiopod</name>
    <name type="synonym">Lingula unguis</name>
    <dbReference type="NCBI Taxonomy" id="7574"/>
    <lineage>
        <taxon>Eukaryota</taxon>
        <taxon>Metazoa</taxon>
        <taxon>Spiralia</taxon>
        <taxon>Lophotrochozoa</taxon>
        <taxon>Brachiopoda</taxon>
        <taxon>Linguliformea</taxon>
        <taxon>Lingulata</taxon>
        <taxon>Lingulida</taxon>
        <taxon>Linguloidea</taxon>
        <taxon>Lingulidae</taxon>
        <taxon>Lingula</taxon>
    </lineage>
</organism>
<evidence type="ECO:0000256" key="2">
    <source>
        <dbReference type="ARBA" id="ARBA00038261"/>
    </source>
</evidence>
<dbReference type="Proteomes" id="UP000085678">
    <property type="component" value="Unplaced"/>
</dbReference>
<dbReference type="InParanoid" id="A0A1S3HF92"/>
<name>A0A1S3HF92_LINAN</name>
<evidence type="ECO:0000256" key="9">
    <source>
        <dbReference type="ARBA" id="ARBA00045650"/>
    </source>
</evidence>
<dbReference type="PANTHER" id="PTHR43086">
    <property type="entry name" value="VERY-LONG-CHAIN 3-OXOOACYL-COA REDUCTASE"/>
    <property type="match status" value="1"/>
</dbReference>
<keyword evidence="1" id="KW-0560">Oxidoreductase</keyword>
<evidence type="ECO:0000313" key="12">
    <source>
        <dbReference type="RefSeq" id="XP_013384742.1"/>
    </source>
</evidence>
<evidence type="ECO:0000256" key="7">
    <source>
        <dbReference type="ARBA" id="ARBA00044271"/>
    </source>
</evidence>
<evidence type="ECO:0000256" key="4">
    <source>
        <dbReference type="ARBA" id="ARBA00044050"/>
    </source>
</evidence>
<comment type="catalytic activity">
    <reaction evidence="3">
        <text>L-allo-threonine + NADP(+) = aminoacetone + CO2 + NADPH</text>
        <dbReference type="Rhea" id="RHEA:43524"/>
        <dbReference type="ChEBI" id="CHEBI:16526"/>
        <dbReference type="ChEBI" id="CHEBI:57783"/>
        <dbReference type="ChEBI" id="CHEBI:58320"/>
        <dbReference type="ChEBI" id="CHEBI:58349"/>
        <dbReference type="ChEBI" id="CHEBI:58585"/>
        <dbReference type="EC" id="1.1.1.381"/>
    </reaction>
</comment>
<dbReference type="GO" id="GO:0035527">
    <property type="term" value="F:3-hydroxypropionate dehydrogenase (NADP+) activity"/>
    <property type="evidence" value="ECO:0007669"/>
    <property type="project" value="UniProtKB-EC"/>
</dbReference>
<dbReference type="Gene3D" id="3.40.50.720">
    <property type="entry name" value="NAD(P)-binding Rossmann-like Domain"/>
    <property type="match status" value="2"/>
</dbReference>
<dbReference type="GO" id="GO:0005783">
    <property type="term" value="C:endoplasmic reticulum"/>
    <property type="evidence" value="ECO:0007669"/>
    <property type="project" value="TreeGrafter"/>
</dbReference>
<dbReference type="OrthoDB" id="1933717at2759"/>
<dbReference type="InterPro" id="IPR002347">
    <property type="entry name" value="SDR_fam"/>
</dbReference>
<dbReference type="FunFam" id="3.40.50.720:FF:000047">
    <property type="entry name" value="NADP-dependent L-serine/L-allo-threonine dehydrogenase"/>
    <property type="match status" value="2"/>
</dbReference>
<dbReference type="InterPro" id="IPR020904">
    <property type="entry name" value="Sc_DH/Rdtase_CS"/>
</dbReference>
<dbReference type="AlphaFoldDB" id="A0A1S3HF92"/>
<evidence type="ECO:0000256" key="10">
    <source>
        <dbReference type="ARBA" id="ARBA00047274"/>
    </source>
</evidence>
<evidence type="ECO:0000313" key="11">
    <source>
        <dbReference type="Proteomes" id="UP000085678"/>
    </source>
</evidence>
<dbReference type="InterPro" id="IPR036291">
    <property type="entry name" value="NAD(P)-bd_dom_sf"/>
</dbReference>
<dbReference type="EC" id="1.1.1.298" evidence="4"/>
<evidence type="ECO:0000256" key="5">
    <source>
        <dbReference type="ARBA" id="ARBA00044059"/>
    </source>
</evidence>
<evidence type="ECO:0000256" key="1">
    <source>
        <dbReference type="ARBA" id="ARBA00023002"/>
    </source>
</evidence>
<dbReference type="PRINTS" id="PR00080">
    <property type="entry name" value="SDRFAMILY"/>
</dbReference>
<dbReference type="EC" id="1.1.1.381" evidence="5"/>
<reference evidence="12" key="1">
    <citation type="submission" date="2025-08" db="UniProtKB">
        <authorList>
            <consortium name="RefSeq"/>
        </authorList>
    </citation>
    <scope>IDENTIFICATION</scope>
    <source>
        <tissue evidence="12">Gonads</tissue>
    </source>
</reference>
<sequence length="455" mass="49186">MQSSTRDDKPLYGKVAVVTGASSGIGAAISRQLAAAGAKVAMAARRENLLKKIQDEISKEGGAALAVRCDVTNRAEVKELIQHTESTLGPVDILVNNAGIWVIRCMKNLHEEEWDQQVDVNIKGVLNCIGAVISGMCERKRGHIVNMSSQSGKTPLVGIAVYTGSKFFVEGMSRTLRQEVCKDGVRVTCIQPGEVETPGFARYLMTMEDEQVAVVTGASCGIGAAISRQLAAAGAKVAMAARRVNLLKEIQDDISKEGGVALAVKCDVTNRAEVKELIQHTESTLGPVDILVNNAGIWVIRCMKNLHEEEWDQQVDVNIKGVLNCIGAVISGMCERKRGHIVNMSSENGMKPAVGFAVYTGSKFFVEGMSRTLRQEVCKDGVRVTCIQPGDVETPGLATTLTTMDDEQCKQLYTYPFPYPVLEPEVIAQTVLYAVTTPDHVAVNEILVQPREGPL</sequence>
<dbReference type="SUPFAM" id="SSF51735">
    <property type="entry name" value="NAD(P)-binding Rossmann-fold domains"/>
    <property type="match status" value="2"/>
</dbReference>
<proteinExistence type="inferred from homology"/>
<dbReference type="PRINTS" id="PR00081">
    <property type="entry name" value="GDHRDH"/>
</dbReference>
<gene>
    <name evidence="12" type="primary">LOC106154797</name>
</gene>
<keyword evidence="11" id="KW-1185">Reference proteome</keyword>
<accession>A0A1S3HF92</accession>
<comment type="function">
    <text evidence="9">NADP-dependent dehydrogenase with broad substrate specificity acting on 3-hydroxy acids. Catalyzes the NADP-dependent oxidation of L-allo-threonine to L-2-amino-3-keto-butyrate, which is spontaneously decarboxylated into aminoacetone. Also acts on D-threonine, L-serine, D-serine, D-3-hydroxyisobutyrate, L-3-hydroxyisobutyrate, D-glycerate and L-glycerate. Able to catalyze the reduction of the malonic semialdehyde to 3-hydroxypropionic acid. YdfG is apparently supplementing RutE, the presumed malonic semialdehyde reductase involved in pyrimidine degradation since both are able to detoxify malonic semialdehyde.</text>
</comment>
<dbReference type="Pfam" id="PF00106">
    <property type="entry name" value="adh_short"/>
    <property type="match status" value="2"/>
</dbReference>
<protein>
    <recommendedName>
        <fullName evidence="6">NADP-dependent 3-hydroxy acid dehydrogenase YdfG</fullName>
        <ecNumber evidence="4">1.1.1.298</ecNumber>
        <ecNumber evidence="5">1.1.1.381</ecNumber>
    </recommendedName>
    <alternativeName>
        <fullName evidence="8">L-allo-threonine dehydrogenase</fullName>
    </alternativeName>
    <alternativeName>
        <fullName evidence="7">Malonic semialdehyde reductase</fullName>
    </alternativeName>
</protein>
<evidence type="ECO:0000256" key="8">
    <source>
        <dbReference type="ARBA" id="ARBA00044349"/>
    </source>
</evidence>
<dbReference type="GeneID" id="106154797"/>
<comment type="similarity">
    <text evidence="2">Belongs to the short-chain dehydrogenases/reductases (SDR) family. 17-beta-HSD 3 subfamily.</text>
</comment>
<dbReference type="KEGG" id="lak:106154797"/>
<dbReference type="GO" id="GO:0030497">
    <property type="term" value="P:fatty acid elongation"/>
    <property type="evidence" value="ECO:0007669"/>
    <property type="project" value="TreeGrafter"/>
</dbReference>